<gene>
    <name evidence="2" type="ORF">FNB15_18125</name>
</gene>
<reference evidence="2 3" key="1">
    <citation type="submission" date="2019-07" db="EMBL/GenBank/DDBJ databases">
        <title>Genome sequencing for Ferrovibrio sp. K5.</title>
        <authorList>
            <person name="Park S.-J."/>
        </authorList>
    </citation>
    <scope>NUCLEOTIDE SEQUENCE [LARGE SCALE GENOMIC DNA]</scope>
    <source>
        <strain evidence="2 3">K5</strain>
    </source>
</reference>
<dbReference type="Proteomes" id="UP000317496">
    <property type="component" value="Chromosome"/>
</dbReference>
<proteinExistence type="predicted"/>
<feature type="transmembrane region" description="Helical" evidence="1">
    <location>
        <begin position="79"/>
        <end position="100"/>
    </location>
</feature>
<keyword evidence="1" id="KW-1133">Transmembrane helix</keyword>
<evidence type="ECO:0000256" key="1">
    <source>
        <dbReference type="SAM" id="Phobius"/>
    </source>
</evidence>
<protein>
    <submittedName>
        <fullName evidence="2">Uncharacterized protein</fullName>
    </submittedName>
</protein>
<sequence length="206" mass="23015">MTTHWFYGWRLTALIAFLLSLMTLGIIGAHDFSVDGLRMAIRATARTSLLLFLPVFAASALVRLQPNDGTRWLQRNRRYLGVSFAASHILHAFAIIAFAVSDPVLFGSMTSTGTLVTGGLAYLFILAMAATSFDGAVRWLGLRNWRALHWSGSWYIAISFIITNAKRTPGMPLYWLAVTLTLAVIVLRLFDWWQRRKAARIVSIPA</sequence>
<name>A0A516H5P2_9PROT</name>
<keyword evidence="3" id="KW-1185">Reference proteome</keyword>
<accession>A0A516H5P2</accession>
<evidence type="ECO:0000313" key="3">
    <source>
        <dbReference type="Proteomes" id="UP000317496"/>
    </source>
</evidence>
<dbReference type="EMBL" id="CP041636">
    <property type="protein sequence ID" value="QDO99067.1"/>
    <property type="molecule type" value="Genomic_DNA"/>
</dbReference>
<feature type="transmembrane region" description="Helical" evidence="1">
    <location>
        <begin position="39"/>
        <end position="58"/>
    </location>
</feature>
<feature type="transmembrane region" description="Helical" evidence="1">
    <location>
        <begin position="171"/>
        <end position="190"/>
    </location>
</feature>
<dbReference type="OrthoDB" id="552353at2"/>
<feature type="transmembrane region" description="Helical" evidence="1">
    <location>
        <begin position="147"/>
        <end position="165"/>
    </location>
</feature>
<dbReference type="KEGG" id="fer:FNB15_18125"/>
<evidence type="ECO:0000313" key="2">
    <source>
        <dbReference type="EMBL" id="QDO99067.1"/>
    </source>
</evidence>
<feature type="transmembrane region" description="Helical" evidence="1">
    <location>
        <begin position="120"/>
        <end position="140"/>
    </location>
</feature>
<organism evidence="2 3">
    <name type="scientific">Ferrovibrio terrae</name>
    <dbReference type="NCBI Taxonomy" id="2594003"/>
    <lineage>
        <taxon>Bacteria</taxon>
        <taxon>Pseudomonadati</taxon>
        <taxon>Pseudomonadota</taxon>
        <taxon>Alphaproteobacteria</taxon>
        <taxon>Rhodospirillales</taxon>
        <taxon>Rhodospirillaceae</taxon>
        <taxon>Ferrovibrio</taxon>
    </lineage>
</organism>
<dbReference type="AlphaFoldDB" id="A0A516H5P2"/>
<keyword evidence="1" id="KW-0812">Transmembrane</keyword>
<keyword evidence="1" id="KW-0472">Membrane</keyword>
<dbReference type="RefSeq" id="WP_144258063.1">
    <property type="nucleotide sequence ID" value="NZ_CP041636.1"/>
</dbReference>